<dbReference type="OrthoDB" id="3255150at2"/>
<proteinExistence type="predicted"/>
<name>A0A561EN72_9ACTN</name>
<gene>
    <name evidence="2" type="ORF">FB465_2070</name>
</gene>
<feature type="region of interest" description="Disordered" evidence="1">
    <location>
        <begin position="73"/>
        <end position="135"/>
    </location>
</feature>
<accession>A0A561EN72</accession>
<keyword evidence="3" id="KW-1185">Reference proteome</keyword>
<comment type="caution">
    <text evidence="2">The sequence shown here is derived from an EMBL/GenBank/DDBJ whole genome shotgun (WGS) entry which is preliminary data.</text>
</comment>
<protein>
    <submittedName>
        <fullName evidence="2">Uncharacterized protein</fullName>
    </submittedName>
</protein>
<dbReference type="EMBL" id="VIVR01000001">
    <property type="protein sequence ID" value="TWE17066.1"/>
    <property type="molecule type" value="Genomic_DNA"/>
</dbReference>
<evidence type="ECO:0000313" key="3">
    <source>
        <dbReference type="Proteomes" id="UP000318416"/>
    </source>
</evidence>
<evidence type="ECO:0000313" key="2">
    <source>
        <dbReference type="EMBL" id="TWE17066.1"/>
    </source>
</evidence>
<dbReference type="AlphaFoldDB" id="A0A561EN72"/>
<feature type="compositionally biased region" description="Basic and acidic residues" evidence="1">
    <location>
        <begin position="117"/>
        <end position="135"/>
    </location>
</feature>
<reference evidence="2 3" key="1">
    <citation type="submission" date="2019-06" db="EMBL/GenBank/DDBJ databases">
        <title>Sequencing the genomes of 1000 actinobacteria strains.</title>
        <authorList>
            <person name="Klenk H.-P."/>
        </authorList>
    </citation>
    <scope>NUCLEOTIDE SEQUENCE [LARGE SCALE GENOMIC DNA]</scope>
    <source>
        <strain evidence="2 3">DSM 41649</strain>
    </source>
</reference>
<evidence type="ECO:0000256" key="1">
    <source>
        <dbReference type="SAM" id="MobiDB-lite"/>
    </source>
</evidence>
<sequence>MSLWDDPWPDTRPVSGWAYGQLLAAEEGRLHYDPVQYPVHGVSNTTVQMIWGGLLADGHGELLLTDAGRARLAQERARHAQDEDEVPPATESQLSEPQPERGADLQLDLFAANEARQLSREEHEGKGQQHEDRHD</sequence>
<dbReference type="RefSeq" id="WP_145789612.1">
    <property type="nucleotide sequence ID" value="NZ_BAAABR010000089.1"/>
</dbReference>
<organism evidence="2 3">
    <name type="scientific">Kitasatospora atroaurantiaca</name>
    <dbReference type="NCBI Taxonomy" id="285545"/>
    <lineage>
        <taxon>Bacteria</taxon>
        <taxon>Bacillati</taxon>
        <taxon>Actinomycetota</taxon>
        <taxon>Actinomycetes</taxon>
        <taxon>Kitasatosporales</taxon>
        <taxon>Streptomycetaceae</taxon>
        <taxon>Kitasatospora</taxon>
    </lineage>
</organism>
<dbReference type="Proteomes" id="UP000318416">
    <property type="component" value="Unassembled WGS sequence"/>
</dbReference>